<dbReference type="Pfam" id="PF16153">
    <property type="entry name" value="DUF4861"/>
    <property type="match status" value="1"/>
</dbReference>
<evidence type="ECO:0000313" key="1">
    <source>
        <dbReference type="EMBL" id="MRY10404.1"/>
    </source>
</evidence>
<name>A0A6G1Z8X0_9BACT</name>
<dbReference type="AlphaFoldDB" id="A0A6G1Z8X0"/>
<proteinExistence type="predicted"/>
<gene>
    <name evidence="1" type="ORF">GKE01_02840</name>
</gene>
<reference evidence="1" key="1">
    <citation type="journal article" date="2019" name="Nat. Med.">
        <title>A library of human gut bacterial isolates paired with longitudinal multiomics data enables mechanistic microbiome research.</title>
        <authorList>
            <person name="Poyet M."/>
            <person name="Groussin M."/>
            <person name="Gibbons S.M."/>
            <person name="Avila-Pacheco J."/>
            <person name="Jiang X."/>
            <person name="Kearney S.M."/>
            <person name="Perrotta A.R."/>
            <person name="Berdy B."/>
            <person name="Zhao S."/>
            <person name="Lieberman T.D."/>
            <person name="Swanson P.K."/>
            <person name="Smith M."/>
            <person name="Roesemann S."/>
            <person name="Alexander J.E."/>
            <person name="Rich S.A."/>
            <person name="Livny J."/>
            <person name="Vlamakis H."/>
            <person name="Clish C."/>
            <person name="Bullock K."/>
            <person name="Deik A."/>
            <person name="Scott J."/>
            <person name="Pierce K.A."/>
            <person name="Xavier R.J."/>
            <person name="Alm E.J."/>
        </authorList>
    </citation>
    <scope>NUCLEOTIDE SEQUENCE</scope>
    <source>
        <strain evidence="1">BIOML-A4</strain>
    </source>
</reference>
<dbReference type="InterPro" id="IPR032342">
    <property type="entry name" value="DUF4861"/>
</dbReference>
<organism evidence="1">
    <name type="scientific">Parabacteroides goldsteinii</name>
    <dbReference type="NCBI Taxonomy" id="328812"/>
    <lineage>
        <taxon>Bacteria</taxon>
        <taxon>Pseudomonadati</taxon>
        <taxon>Bacteroidota</taxon>
        <taxon>Bacteroidia</taxon>
        <taxon>Bacteroidales</taxon>
        <taxon>Tannerellaceae</taxon>
        <taxon>Parabacteroides</taxon>
    </lineage>
</organism>
<protein>
    <submittedName>
        <fullName evidence="1">DUF4861 domain-containing protein</fullName>
    </submittedName>
</protein>
<accession>A0A6G1Z8X0</accession>
<comment type="caution">
    <text evidence="1">The sequence shown here is derived from an EMBL/GenBank/DDBJ whole genome shotgun (WGS) entry which is preliminary data.</text>
</comment>
<sequence>MYMKSGFSKFGHWLCFIVFVQLPAGLFAAGIVRQIEIVNDWEIHKQDEPVVVGLKDIDIDFDVRSVRVWDGEREIASQLDDLDGNGLADELAFVADIPPRSRKEFRIEFFSIDKPNDYTSRVYAEMLISDPKGKHIPVRSLTVPASSYVYDHLHHHGPAFESELVAYRIYFDKKQTVDIYGKFTKRLEIEKSQFYPTDEQLAQGYGDDVLLVGNSCGLGTLKGWDGVQATHIENAEAFSETICAYGPIRTVVDVRSHRWKYQGSDLQMTIRYILYAGHRDCEVQVYFSEPLKKEVFSTGLLKMKDSRSYSDHKGTLACWGTDWPVGDTVKYAKETVGLAISLPDDLIRQETEDRYNDLYIIQAEGRCSFSYHIVFTSMKESFGYKDADAWFEYVRQWTEGLKKKCHVKIWKNSIDNKYEGD</sequence>
<dbReference type="EMBL" id="WKLP01000003">
    <property type="protein sequence ID" value="MRY10404.1"/>
    <property type="molecule type" value="Genomic_DNA"/>
</dbReference>